<evidence type="ECO:0000313" key="1">
    <source>
        <dbReference type="EMBL" id="KAJ8132300.1"/>
    </source>
</evidence>
<dbReference type="Proteomes" id="UP001153332">
    <property type="component" value="Unassembled WGS sequence"/>
</dbReference>
<organism evidence="1 2">
    <name type="scientific">Lasiodiplodia mahajangana</name>
    <dbReference type="NCBI Taxonomy" id="1108764"/>
    <lineage>
        <taxon>Eukaryota</taxon>
        <taxon>Fungi</taxon>
        <taxon>Dikarya</taxon>
        <taxon>Ascomycota</taxon>
        <taxon>Pezizomycotina</taxon>
        <taxon>Dothideomycetes</taxon>
        <taxon>Dothideomycetes incertae sedis</taxon>
        <taxon>Botryosphaeriales</taxon>
        <taxon>Botryosphaeriaceae</taxon>
        <taxon>Lasiodiplodia</taxon>
    </lineage>
</organism>
<proteinExistence type="predicted"/>
<evidence type="ECO:0000313" key="2">
    <source>
        <dbReference type="Proteomes" id="UP001153332"/>
    </source>
</evidence>
<comment type="caution">
    <text evidence="1">The sequence shown here is derived from an EMBL/GenBank/DDBJ whole genome shotgun (WGS) entry which is preliminary data.</text>
</comment>
<accession>A0ACC2JXV1</accession>
<reference evidence="1" key="1">
    <citation type="submission" date="2022-12" db="EMBL/GenBank/DDBJ databases">
        <title>Genome Sequence of Lasiodiplodia mahajangana.</title>
        <authorList>
            <person name="Buettner E."/>
        </authorList>
    </citation>
    <scope>NUCLEOTIDE SEQUENCE</scope>
    <source>
        <strain evidence="1">VT137</strain>
    </source>
</reference>
<gene>
    <name evidence="1" type="ORF">O1611_g1324</name>
</gene>
<sequence length="716" mass="81228">MERFLNAIQDNDLQSVKFFVSNGVDIDGHEGQALILATQNNNFEMVKFLIDNRADPNKIRLHSSPLFIAVREGNLDLVKFLVENGADVNLNGIWSTPFHEAVKRENLEVIKFLVQSGADINNGWYRDNPLHIAARKGNLETVKFLVENGANINKGGYYGSSLHAAVAAEQQLPEVVEFLIRNGSDINLRDMYQRTPLHLAVNQQSSSILRLLLENEARPDAKDDTGTTPFDLAVQVQNKELVQLLLSKMEPPPLLSARDWRSALRVEPTTGLRFTFGKFLSVDVLNSSRSLDLTSEHIDRFAFDLTGAPSRDLLNQNHDVLDGCAFEGLSRFTFDTRWWRRYIRERNVHPLSRRIVDQDQRREWVLEPSPMPNLGLRGQLEYGEWFIESWFVVSCPAITNREWPVPQALTAGSNDDIEQLEGFCWITKFQSSPDNTHNGTIEDSWRLTHSFSTVDDCPVGRIQDMGDLVIPLIDKLGRTFGENHAQVSRRLSRSRLDVLLSGGGNPRLLQRLISDATMIEHMAENYGNIVRSLTNLLDSCGSLQPGPWRLAGSSLQDSRRRVENLATHGEGLRMLLERSQSIIQLEFNLTSILEAQRSTTTNRSLKRLTWVTFAYLPLLFVASLFGMNVDILKDNPSLGWYFLFAVIFTLLTFAAWIIFKRFNTLEGNLEKYFERWFGKDPETDVEMGHVNNIHHTIAASSSPPSISSDGTRNEIY</sequence>
<dbReference type="EMBL" id="JAPUUL010000152">
    <property type="protein sequence ID" value="KAJ8132300.1"/>
    <property type="molecule type" value="Genomic_DNA"/>
</dbReference>
<protein>
    <submittedName>
        <fullName evidence="1">Uncharacterized protein</fullName>
    </submittedName>
</protein>
<keyword evidence="2" id="KW-1185">Reference proteome</keyword>
<name>A0ACC2JXV1_9PEZI</name>